<keyword evidence="6" id="KW-0067">ATP-binding</keyword>
<dbReference type="PROSITE" id="PS00108">
    <property type="entry name" value="PROTEIN_KINASE_ST"/>
    <property type="match status" value="1"/>
</dbReference>
<dbReference type="Proteomes" id="UP000694888">
    <property type="component" value="Unplaced"/>
</dbReference>
<organism evidence="9 10">
    <name type="scientific">Aplysia californica</name>
    <name type="common">California sea hare</name>
    <dbReference type="NCBI Taxonomy" id="6500"/>
    <lineage>
        <taxon>Eukaryota</taxon>
        <taxon>Metazoa</taxon>
        <taxon>Spiralia</taxon>
        <taxon>Lophotrochozoa</taxon>
        <taxon>Mollusca</taxon>
        <taxon>Gastropoda</taxon>
        <taxon>Heterobranchia</taxon>
        <taxon>Euthyneura</taxon>
        <taxon>Tectipleura</taxon>
        <taxon>Aplysiida</taxon>
        <taxon>Aplysioidea</taxon>
        <taxon>Aplysiidae</taxon>
        <taxon>Aplysia</taxon>
    </lineage>
</organism>
<keyword evidence="3" id="KW-0808">Transferase</keyword>
<keyword evidence="4" id="KW-0547">Nucleotide-binding</keyword>
<evidence type="ECO:0000256" key="3">
    <source>
        <dbReference type="ARBA" id="ARBA00022679"/>
    </source>
</evidence>
<evidence type="ECO:0000256" key="6">
    <source>
        <dbReference type="ARBA" id="ARBA00022840"/>
    </source>
</evidence>
<evidence type="ECO:0000313" key="10">
    <source>
        <dbReference type="RefSeq" id="XP_005109342.1"/>
    </source>
</evidence>
<dbReference type="InterPro" id="IPR000719">
    <property type="entry name" value="Prot_kinase_dom"/>
</dbReference>
<dbReference type="InterPro" id="IPR050205">
    <property type="entry name" value="CDPK_Ser/Thr_kinases"/>
</dbReference>
<proteinExistence type="inferred from homology"/>
<evidence type="ECO:0000256" key="5">
    <source>
        <dbReference type="ARBA" id="ARBA00022777"/>
    </source>
</evidence>
<dbReference type="Gene3D" id="1.10.510.10">
    <property type="entry name" value="Transferase(Phosphotransferase) domain 1"/>
    <property type="match status" value="1"/>
</dbReference>
<evidence type="ECO:0000256" key="7">
    <source>
        <dbReference type="SAM" id="MobiDB-lite"/>
    </source>
</evidence>
<dbReference type="SUPFAM" id="SSF56112">
    <property type="entry name" value="Protein kinase-like (PK-like)"/>
    <property type="match status" value="1"/>
</dbReference>
<dbReference type="InterPro" id="IPR011009">
    <property type="entry name" value="Kinase-like_dom_sf"/>
</dbReference>
<evidence type="ECO:0000313" key="9">
    <source>
        <dbReference type="Proteomes" id="UP000694888"/>
    </source>
</evidence>
<accession>A0ABM0K5P8</accession>
<dbReference type="PROSITE" id="PS50011">
    <property type="entry name" value="PROTEIN_KINASE_DOM"/>
    <property type="match status" value="1"/>
</dbReference>
<gene>
    <name evidence="10" type="primary">LOC101856692</name>
</gene>
<dbReference type="InterPro" id="IPR008271">
    <property type="entry name" value="Ser/Thr_kinase_AS"/>
</dbReference>
<feature type="domain" description="Protein kinase" evidence="8">
    <location>
        <begin position="198"/>
        <end position="490"/>
    </location>
</feature>
<evidence type="ECO:0000259" key="8">
    <source>
        <dbReference type="PROSITE" id="PS50011"/>
    </source>
</evidence>
<evidence type="ECO:0000256" key="4">
    <source>
        <dbReference type="ARBA" id="ARBA00022741"/>
    </source>
</evidence>
<comment type="similarity">
    <text evidence="1">Belongs to the protein kinase superfamily. CAMK Ser/Thr protein kinase family.</text>
</comment>
<evidence type="ECO:0000256" key="1">
    <source>
        <dbReference type="ARBA" id="ARBA00006692"/>
    </source>
</evidence>
<evidence type="ECO:0000256" key="2">
    <source>
        <dbReference type="ARBA" id="ARBA00022527"/>
    </source>
</evidence>
<dbReference type="RefSeq" id="XP_005109342.1">
    <property type="nucleotide sequence ID" value="XM_005109285.3"/>
</dbReference>
<keyword evidence="9" id="KW-1185">Reference proteome</keyword>
<feature type="compositionally biased region" description="Low complexity" evidence="7">
    <location>
        <begin position="30"/>
        <end position="40"/>
    </location>
</feature>
<reference evidence="10" key="1">
    <citation type="submission" date="2025-08" db="UniProtKB">
        <authorList>
            <consortium name="RefSeq"/>
        </authorList>
    </citation>
    <scope>IDENTIFICATION</scope>
</reference>
<dbReference type="Gene3D" id="3.30.200.20">
    <property type="entry name" value="Phosphorylase Kinase, domain 1"/>
    <property type="match status" value="1"/>
</dbReference>
<dbReference type="SMART" id="SM00220">
    <property type="entry name" value="S_TKc"/>
    <property type="match status" value="1"/>
</dbReference>
<protein>
    <submittedName>
        <fullName evidence="10">MAP kinase-interacting serine/threonine-protein kinase 1-like</fullName>
    </submittedName>
</protein>
<feature type="region of interest" description="Disordered" evidence="7">
    <location>
        <begin position="161"/>
        <end position="189"/>
    </location>
</feature>
<keyword evidence="5" id="KW-0418">Kinase</keyword>
<dbReference type="GeneID" id="101856692"/>
<dbReference type="Pfam" id="PF00069">
    <property type="entry name" value="Pkinase"/>
    <property type="match status" value="1"/>
</dbReference>
<sequence length="497" mass="55204">MLRGSGSSPVMESLELIPRQLKGTAEQSKDSGSSGDNVSCSSNALRRCDDSIFCSSNPDTNYNVSVVLTENTNIASHGRMLPTTNTDKTSNCRVIHTTKTDMDFAFRGTVPCDSRKRKRQQNHGDNKRRITSEACTGGVFPAPNTAVASCDVLNTSTTTNNTGGDYASSGTISTDSRKKVRRQRKQQTDGERFSALYEQTGEKLGRGCFGFVFTYRNKKTGTEHAVKVMKDCRDLRLRRALIEIETCRRYKNCENILNFVESFRSGDTFVLVFDKMAGGNLRDMLSSTPYLSESQASRVTGAVARALLSLHCDGVAHRDLKPENILCHTPGEVTPLVLCDFGFASEPPSRRNPPKEDTGLILTKLAMTSAVGCPQYMAPEIVGLYLSTSQWRTPYDTRCDMWSLGVLVYEMLVRCLPFVGHCAQHSQTMVRNCRDCINDMFPKIFSGNYSIPTNTRESLSDTAVDLIRHLLVVDPQDRYSAVEVLKHPFVTAHRDDD</sequence>
<dbReference type="PANTHER" id="PTHR24349">
    <property type="entry name" value="SERINE/THREONINE-PROTEIN KINASE"/>
    <property type="match status" value="1"/>
</dbReference>
<keyword evidence="2" id="KW-0723">Serine/threonine-protein kinase</keyword>
<feature type="region of interest" description="Disordered" evidence="7">
    <location>
        <begin position="21"/>
        <end position="40"/>
    </location>
</feature>
<name>A0ABM0K5P8_APLCA</name>